<dbReference type="AlphaFoldDB" id="A0AAW2DJJ1"/>
<dbReference type="GO" id="GO:0009451">
    <property type="term" value="P:RNA modification"/>
    <property type="evidence" value="ECO:0007669"/>
    <property type="project" value="InterPro"/>
</dbReference>
<feature type="repeat" description="PPR" evidence="3">
    <location>
        <begin position="290"/>
        <end position="324"/>
    </location>
</feature>
<dbReference type="FunFam" id="1.25.40.10:FF:000073">
    <property type="entry name" value="Pentatricopeptide repeat-containing protein chloroplastic"/>
    <property type="match status" value="3"/>
</dbReference>
<evidence type="ECO:0000259" key="4">
    <source>
        <dbReference type="Pfam" id="PF14432"/>
    </source>
</evidence>
<dbReference type="PANTHER" id="PTHR47926:SF506">
    <property type="entry name" value="TETRATRICOPEPTIDE REPEAT-LIKE SUPERFAMILY PROTEIN ISOFORM 1"/>
    <property type="match status" value="1"/>
</dbReference>
<organism evidence="5 6">
    <name type="scientific">Lithocarpus litseifolius</name>
    <dbReference type="NCBI Taxonomy" id="425828"/>
    <lineage>
        <taxon>Eukaryota</taxon>
        <taxon>Viridiplantae</taxon>
        <taxon>Streptophyta</taxon>
        <taxon>Embryophyta</taxon>
        <taxon>Tracheophyta</taxon>
        <taxon>Spermatophyta</taxon>
        <taxon>Magnoliopsida</taxon>
        <taxon>eudicotyledons</taxon>
        <taxon>Gunneridae</taxon>
        <taxon>Pentapetalae</taxon>
        <taxon>rosids</taxon>
        <taxon>fabids</taxon>
        <taxon>Fagales</taxon>
        <taxon>Fagaceae</taxon>
        <taxon>Lithocarpus</taxon>
    </lineage>
</organism>
<dbReference type="PROSITE" id="PS51375">
    <property type="entry name" value="PPR"/>
    <property type="match status" value="7"/>
</dbReference>
<reference evidence="5 6" key="1">
    <citation type="submission" date="2024-01" db="EMBL/GenBank/DDBJ databases">
        <title>A telomere-to-telomere, gap-free genome of sweet tea (Lithocarpus litseifolius).</title>
        <authorList>
            <person name="Zhou J."/>
        </authorList>
    </citation>
    <scope>NUCLEOTIDE SEQUENCE [LARGE SCALE GENOMIC DNA]</scope>
    <source>
        <strain evidence="5">Zhou-2022a</strain>
        <tissue evidence="5">Leaf</tissue>
    </source>
</reference>
<keyword evidence="6" id="KW-1185">Reference proteome</keyword>
<dbReference type="Proteomes" id="UP001459277">
    <property type="component" value="Unassembled WGS sequence"/>
</dbReference>
<feature type="repeat" description="PPR" evidence="3">
    <location>
        <begin position="391"/>
        <end position="425"/>
    </location>
</feature>
<comment type="similarity">
    <text evidence="1">Belongs to the PPR family. PCMP-H subfamily.</text>
</comment>
<dbReference type="InterPro" id="IPR046848">
    <property type="entry name" value="E_motif"/>
</dbReference>
<dbReference type="InterPro" id="IPR032867">
    <property type="entry name" value="DYW_dom"/>
</dbReference>
<feature type="domain" description="DYW" evidence="4">
    <location>
        <begin position="1011"/>
        <end position="1103"/>
    </location>
</feature>
<evidence type="ECO:0000256" key="3">
    <source>
        <dbReference type="PROSITE-ProRule" id="PRU00708"/>
    </source>
</evidence>
<dbReference type="NCBIfam" id="TIGR00756">
    <property type="entry name" value="PPR"/>
    <property type="match status" value="5"/>
</dbReference>
<dbReference type="Pfam" id="PF14432">
    <property type="entry name" value="DYW_deaminase"/>
    <property type="match status" value="1"/>
</dbReference>
<dbReference type="InterPro" id="IPR002885">
    <property type="entry name" value="PPR_rpt"/>
</dbReference>
<dbReference type="EMBL" id="JAZDWU010000003">
    <property type="protein sequence ID" value="KAL0009226.1"/>
    <property type="molecule type" value="Genomic_DNA"/>
</dbReference>
<proteinExistence type="inferred from homology"/>
<feature type="repeat" description="PPR" evidence="3">
    <location>
        <begin position="461"/>
        <end position="495"/>
    </location>
</feature>
<comment type="caution">
    <text evidence="5">The sequence shown here is derived from an EMBL/GenBank/DDBJ whole genome shotgun (WGS) entry which is preliminary data.</text>
</comment>
<evidence type="ECO:0000313" key="5">
    <source>
        <dbReference type="EMBL" id="KAL0009226.1"/>
    </source>
</evidence>
<name>A0AAW2DJJ1_9ROSI</name>
<evidence type="ECO:0000313" key="6">
    <source>
        <dbReference type="Proteomes" id="UP001459277"/>
    </source>
</evidence>
<keyword evidence="2" id="KW-0677">Repeat</keyword>
<protein>
    <recommendedName>
        <fullName evidence="4">DYW domain-containing protein</fullName>
    </recommendedName>
</protein>
<dbReference type="Pfam" id="PF13041">
    <property type="entry name" value="PPR_2"/>
    <property type="match status" value="2"/>
</dbReference>
<feature type="repeat" description="PPR" evidence="3">
    <location>
        <begin position="796"/>
        <end position="830"/>
    </location>
</feature>
<sequence>MKVGKQRTPQFLLILDSKVNSSNTKRIHTKQKSSTVKIYLFTVSSLLPSYLTNSSLNNQQPELASCCRKLLPALNLRSPFSKTTSLLAFSRQTHFRATPISFPCIIEEPTSHGIPFLSNHPNPEISSFAQKGFSDITQEIVGRAVHGLCVKGLVRLKVTHSNTLITMYSRFGHIERARNVFDKMCERNDASWNNMISGFVKVGLYHEAFGFFREMYGHGVEASGFSVASLVTACDRSDCMLREGLEVHGFVVKIGLIGDVFVATSLLNFYCTYGPVSLARKLFEELPDRNMVTWTSMIVGYLDNGDLEEAIGMYQRMRREGVCCNENTYAAVISSCGMLGDELLSHLVLGHVVKSGLESNVSVDNALISMFGAFGRMEAASYVFDHMDEHDTISWNSMIAAHAHNGLCEESLRYFYWMRRINKEINSITVSTLLTACGTMDNLKWGRGIHGLVVKLGLESNACVCNTLLNMYSEAGSSADAELVFQKMPDKDLISWNSMMARYVQDEKCLYALELFAKMIRMRKAMNYVTFTSALAACSDLEFLVVGKIVHALVVLAGLHDNLIIGNALVTMYGKSGMMIDAKKVFQKMSNRDEITWNALIGGYSENKEPNDAVESFKLMREDGVPANYITIVNVLGACLTLDNLQKHGMPIHAYIVQTGYEPNNYVQNSLITMYAKCGDLKSSNYIFDHLAYKNSITWNAVIAANSYAGCGEEALKLFAKMRCAGVDLDQFSFSLALSVTADLAILEEGQQLHCLATKLGFKSDHYVINTMMDMYGKCGEMDDVLKLLPLPINRSRLSWNILISAFARQGCFKEARETFHEMVELGLKPDHVTFVSLLSACSHGGLVDEGLAYFASMTTEYGVPAGIEHCVCIIDLLGRSGKLAEAEIFIKQMPVPENDLVWRSLLAACKIHGNLELAKKAAGHLLELAPSDDSAYVLYSNVCATTGRWEDVENVRTQMGSNSIKKKPACSWVKLKDKVSSFGMGDQSHLQTEQIYAKLGELRKMIKEAGYVSDISYALQDTDEEQKEHNLWNHSERIALAFGLISTSEGSPLRIFKNLRVCGDCHSVYKFVSGIVGRKIILRDPYRFHLFSGGKCSCSDYW</sequence>
<feature type="repeat" description="PPR" evidence="3">
    <location>
        <begin position="695"/>
        <end position="729"/>
    </location>
</feature>
<dbReference type="FunFam" id="1.25.40.10:FF:000381">
    <property type="entry name" value="Pentatricopeptide repeat-containing protein"/>
    <property type="match status" value="2"/>
</dbReference>
<dbReference type="InterPro" id="IPR046960">
    <property type="entry name" value="PPR_At4g14850-like_plant"/>
</dbReference>
<dbReference type="InterPro" id="IPR011990">
    <property type="entry name" value="TPR-like_helical_dom_sf"/>
</dbReference>
<dbReference type="FunFam" id="1.25.40.10:FF:001352">
    <property type="entry name" value="Tetratricopeptide repeat (TPR)-like superfamily protein"/>
    <property type="match status" value="1"/>
</dbReference>
<dbReference type="GO" id="GO:0003723">
    <property type="term" value="F:RNA binding"/>
    <property type="evidence" value="ECO:0007669"/>
    <property type="project" value="InterPro"/>
</dbReference>
<dbReference type="GO" id="GO:0008270">
    <property type="term" value="F:zinc ion binding"/>
    <property type="evidence" value="ECO:0007669"/>
    <property type="project" value="InterPro"/>
</dbReference>
<evidence type="ECO:0000256" key="1">
    <source>
        <dbReference type="ARBA" id="ARBA00006643"/>
    </source>
</evidence>
<gene>
    <name evidence="5" type="ORF">SO802_010728</name>
</gene>
<evidence type="ECO:0000256" key="2">
    <source>
        <dbReference type="ARBA" id="ARBA00022737"/>
    </source>
</evidence>
<feature type="repeat" description="PPR" evidence="3">
    <location>
        <begin position="188"/>
        <end position="222"/>
    </location>
</feature>
<accession>A0AAW2DJJ1</accession>
<dbReference type="Gene3D" id="1.25.40.10">
    <property type="entry name" value="Tetratricopeptide repeat domain"/>
    <property type="match status" value="7"/>
</dbReference>
<dbReference type="PANTHER" id="PTHR47926">
    <property type="entry name" value="PENTATRICOPEPTIDE REPEAT-CONTAINING PROTEIN"/>
    <property type="match status" value="1"/>
</dbReference>
<feature type="repeat" description="PPR" evidence="3">
    <location>
        <begin position="593"/>
        <end position="627"/>
    </location>
</feature>
<dbReference type="FunFam" id="1.25.40.10:FF:000288">
    <property type="entry name" value="Pentatricopeptide repeat-containing protein At4g02750"/>
    <property type="match status" value="1"/>
</dbReference>
<dbReference type="Pfam" id="PF20431">
    <property type="entry name" value="E_motif"/>
    <property type="match status" value="1"/>
</dbReference>
<dbReference type="Pfam" id="PF01535">
    <property type="entry name" value="PPR"/>
    <property type="match status" value="10"/>
</dbReference>